<dbReference type="GO" id="GO:0016491">
    <property type="term" value="F:oxidoreductase activity"/>
    <property type="evidence" value="ECO:0007669"/>
    <property type="project" value="UniProtKB-KW"/>
</dbReference>
<keyword evidence="2" id="KW-0521">NADP</keyword>
<evidence type="ECO:0000313" key="5">
    <source>
        <dbReference type="EMBL" id="CEJ82762.1"/>
    </source>
</evidence>
<evidence type="ECO:0000256" key="2">
    <source>
        <dbReference type="ARBA" id="ARBA00022857"/>
    </source>
</evidence>
<dbReference type="HOGENOM" id="CLU_010194_9_0_1"/>
<reference evidence="5 6" key="1">
    <citation type="journal article" date="2015" name="Genome Announc.">
        <title>Draft Genome Sequence and Gene Annotation of the Entomopathogenic Fungus Verticillium hemipterigenum.</title>
        <authorList>
            <person name="Horn F."/>
            <person name="Habel A."/>
            <person name="Scharf D.H."/>
            <person name="Dworschak J."/>
            <person name="Brakhage A.A."/>
            <person name="Guthke R."/>
            <person name="Hertweck C."/>
            <person name="Linde J."/>
        </authorList>
    </citation>
    <scope>NUCLEOTIDE SEQUENCE [LARGE SCALE GENOMIC DNA]</scope>
</reference>
<keyword evidence="6" id="KW-1185">Reference proteome</keyword>
<keyword evidence="3" id="KW-0560">Oxidoreductase</keyword>
<dbReference type="InterPro" id="IPR036291">
    <property type="entry name" value="NAD(P)-bd_dom_sf"/>
</dbReference>
<dbReference type="STRING" id="1531966.A0A0A1T909"/>
<comment type="similarity">
    <text evidence="1 4">Belongs to the short-chain dehydrogenases/reductases (SDR) family.</text>
</comment>
<evidence type="ECO:0000256" key="3">
    <source>
        <dbReference type="ARBA" id="ARBA00023002"/>
    </source>
</evidence>
<name>A0A0A1T909_9HYPO</name>
<evidence type="ECO:0000313" key="6">
    <source>
        <dbReference type="Proteomes" id="UP000039046"/>
    </source>
</evidence>
<dbReference type="InterPro" id="IPR002347">
    <property type="entry name" value="SDR_fam"/>
</dbReference>
<dbReference type="Gene3D" id="3.40.50.720">
    <property type="entry name" value="NAD(P)-binding Rossmann-like Domain"/>
    <property type="match status" value="1"/>
</dbReference>
<evidence type="ECO:0000256" key="4">
    <source>
        <dbReference type="RuleBase" id="RU000363"/>
    </source>
</evidence>
<dbReference type="PRINTS" id="PR00081">
    <property type="entry name" value="GDHRDH"/>
</dbReference>
<evidence type="ECO:0008006" key="7">
    <source>
        <dbReference type="Google" id="ProtNLM"/>
    </source>
</evidence>
<dbReference type="OrthoDB" id="1933717at2759"/>
<dbReference type="PRINTS" id="PR00080">
    <property type="entry name" value="SDRFAMILY"/>
</dbReference>
<dbReference type="SUPFAM" id="SSF51735">
    <property type="entry name" value="NAD(P)-binding Rossmann-fold domains"/>
    <property type="match status" value="1"/>
</dbReference>
<dbReference type="EMBL" id="CDHN01000001">
    <property type="protein sequence ID" value="CEJ82762.1"/>
    <property type="molecule type" value="Genomic_DNA"/>
</dbReference>
<sequence>MSWSCEKTIALITGANQGIGYAVAQHLVEKGTFTVLLGSRDAERGAKAAVDLDPSSEIVQAITIDVTDDASIQAAADHVAAKYGRLDVLVNNAGINNELEAYMLHLQTGATTDLEPLSLAKLRKAYHEVYEVNLFGAAAVTEAFSPLLDTAISPARIVFVSSHTGSLTLRSDSASPWHERMSRASFPIYRSSKAALNMLTLHYAAKFDSRGWKVNASCPNLTATSFTKDSGLGRPPYESAVNIVRLACLGEDGETGTCSDEKEIIGW</sequence>
<dbReference type="Pfam" id="PF00106">
    <property type="entry name" value="adh_short"/>
    <property type="match status" value="1"/>
</dbReference>
<dbReference type="AlphaFoldDB" id="A0A0A1T909"/>
<accession>A0A0A1T909</accession>
<dbReference type="PANTHER" id="PTHR43490:SF99">
    <property type="entry name" value="SHORT-CHAIN DEHYDROGENASE_REDUCTASE"/>
    <property type="match status" value="1"/>
</dbReference>
<evidence type="ECO:0000256" key="1">
    <source>
        <dbReference type="ARBA" id="ARBA00006484"/>
    </source>
</evidence>
<protein>
    <recommendedName>
        <fullName evidence="7">Carbonyl reductase</fullName>
    </recommendedName>
</protein>
<dbReference type="GO" id="GO:0016020">
    <property type="term" value="C:membrane"/>
    <property type="evidence" value="ECO:0007669"/>
    <property type="project" value="TreeGrafter"/>
</dbReference>
<organism evidence="5 6">
    <name type="scientific">[Torrubiella] hemipterigena</name>
    <dbReference type="NCBI Taxonomy" id="1531966"/>
    <lineage>
        <taxon>Eukaryota</taxon>
        <taxon>Fungi</taxon>
        <taxon>Dikarya</taxon>
        <taxon>Ascomycota</taxon>
        <taxon>Pezizomycotina</taxon>
        <taxon>Sordariomycetes</taxon>
        <taxon>Hypocreomycetidae</taxon>
        <taxon>Hypocreales</taxon>
        <taxon>Clavicipitaceae</taxon>
        <taxon>Clavicipitaceae incertae sedis</taxon>
        <taxon>'Torrubiella' clade</taxon>
    </lineage>
</organism>
<dbReference type="PANTHER" id="PTHR43490">
    <property type="entry name" value="(+)-NEOMENTHOL DEHYDROGENASE"/>
    <property type="match status" value="1"/>
</dbReference>
<gene>
    <name evidence="5" type="ORF">VHEMI02810</name>
</gene>
<proteinExistence type="inferred from homology"/>
<dbReference type="Proteomes" id="UP000039046">
    <property type="component" value="Unassembled WGS sequence"/>
</dbReference>